<evidence type="ECO:0000256" key="5">
    <source>
        <dbReference type="ARBA" id="ARBA00008391"/>
    </source>
</evidence>
<dbReference type="NCBIfam" id="NF002636">
    <property type="entry name" value="PRK02304.1-5"/>
    <property type="match status" value="1"/>
</dbReference>
<dbReference type="Proteomes" id="UP000259864">
    <property type="component" value="Chromosome 1"/>
</dbReference>
<accession>A0A318U6Z9</accession>
<dbReference type="InterPro" id="IPR050054">
    <property type="entry name" value="UPRTase/APRTase"/>
</dbReference>
<keyword evidence="10 12" id="KW-0808">Transferase</keyword>
<dbReference type="KEGG" id="mala:NCTC10135_01156"/>
<comment type="subcellular location">
    <subcellularLocation>
        <location evidence="3 12">Cytoplasm</location>
    </subcellularLocation>
</comment>
<dbReference type="GO" id="GO:0016208">
    <property type="term" value="F:AMP binding"/>
    <property type="evidence" value="ECO:0007669"/>
    <property type="project" value="TreeGrafter"/>
</dbReference>
<evidence type="ECO:0000256" key="7">
    <source>
        <dbReference type="ARBA" id="ARBA00011893"/>
    </source>
</evidence>
<name>A0A318U6Z9_9BACT</name>
<organism evidence="14 16">
    <name type="scientific">Metamycoplasma alkalescens</name>
    <dbReference type="NCBI Taxonomy" id="45363"/>
    <lineage>
        <taxon>Bacteria</taxon>
        <taxon>Bacillati</taxon>
        <taxon>Mycoplasmatota</taxon>
        <taxon>Mycoplasmoidales</taxon>
        <taxon>Metamycoplasmataceae</taxon>
        <taxon>Metamycoplasma</taxon>
    </lineage>
</organism>
<evidence type="ECO:0000256" key="2">
    <source>
        <dbReference type="ARBA" id="ARBA00003968"/>
    </source>
</evidence>
<comment type="pathway">
    <text evidence="4 12">Purine metabolism; AMP biosynthesis via salvage pathway; AMP from adenine: step 1/1.</text>
</comment>
<comment type="catalytic activity">
    <reaction evidence="1 12">
        <text>AMP + diphosphate = 5-phospho-alpha-D-ribose 1-diphosphate + adenine</text>
        <dbReference type="Rhea" id="RHEA:16609"/>
        <dbReference type="ChEBI" id="CHEBI:16708"/>
        <dbReference type="ChEBI" id="CHEBI:33019"/>
        <dbReference type="ChEBI" id="CHEBI:58017"/>
        <dbReference type="ChEBI" id="CHEBI:456215"/>
        <dbReference type="EC" id="2.4.2.7"/>
    </reaction>
</comment>
<dbReference type="InterPro" id="IPR005764">
    <property type="entry name" value="Ade_phspho_trans"/>
</dbReference>
<dbReference type="HAMAP" id="MF_00004">
    <property type="entry name" value="Aden_phosphoribosyltr"/>
    <property type="match status" value="1"/>
</dbReference>
<dbReference type="AlphaFoldDB" id="A0A318U6Z9"/>
<dbReference type="RefSeq" id="WP_110858089.1">
    <property type="nucleotide sequence ID" value="NZ_LS991949.1"/>
</dbReference>
<proteinExistence type="inferred from homology"/>
<dbReference type="SUPFAM" id="SSF53271">
    <property type="entry name" value="PRTase-like"/>
    <property type="match status" value="1"/>
</dbReference>
<dbReference type="GO" id="GO:0044209">
    <property type="term" value="P:AMP salvage"/>
    <property type="evidence" value="ECO:0007669"/>
    <property type="project" value="UniProtKB-UniRule"/>
</dbReference>
<reference evidence="15" key="3">
    <citation type="submission" date="2018-06" db="EMBL/GenBank/DDBJ databases">
        <authorList>
            <consortium name="Pathogen Informatics"/>
            <person name="Doyle S."/>
        </authorList>
    </citation>
    <scope>NUCLEOTIDE SEQUENCE</scope>
    <source>
        <strain evidence="15">NCTC10135</strain>
    </source>
</reference>
<evidence type="ECO:0000256" key="8">
    <source>
        <dbReference type="ARBA" id="ARBA00022490"/>
    </source>
</evidence>
<dbReference type="GO" id="GO:0005737">
    <property type="term" value="C:cytoplasm"/>
    <property type="evidence" value="ECO:0007669"/>
    <property type="project" value="UniProtKB-SubCell"/>
</dbReference>
<dbReference type="EMBL" id="QKLP01000001">
    <property type="protein sequence ID" value="PYF43717.1"/>
    <property type="molecule type" value="Genomic_DNA"/>
</dbReference>
<evidence type="ECO:0000256" key="6">
    <source>
        <dbReference type="ARBA" id="ARBA00011738"/>
    </source>
</evidence>
<dbReference type="CDD" id="cd06223">
    <property type="entry name" value="PRTases_typeI"/>
    <property type="match status" value="1"/>
</dbReference>
<sequence>MDLKKYIRTVKNFPEPGVEFKDISLLLANGKALNYTINKMSELAKDADIIVGPDARGFLFGTPVAAKLSKPFIMVRKKGKLPGEVISYEYGLEYGRSILEIQKNLVKPGQKAVIIDDVLATGGTLEAIIKLLKDQGVEILKIIVLMELDGFDARKKLNCDIESLIFVEKNNDK</sequence>
<comment type="function">
    <text evidence="2 12">Catalyzes a salvage reaction resulting in the formation of AMP, that is energically less costly than de novo synthesis.</text>
</comment>
<comment type="similarity">
    <text evidence="5 12">Belongs to the purine/pyrimidine phosphoribosyltransferase family.</text>
</comment>
<evidence type="ECO:0000256" key="12">
    <source>
        <dbReference type="HAMAP-Rule" id="MF_00004"/>
    </source>
</evidence>
<evidence type="ECO:0000313" key="16">
    <source>
        <dbReference type="Proteomes" id="UP000247715"/>
    </source>
</evidence>
<evidence type="ECO:0000256" key="9">
    <source>
        <dbReference type="ARBA" id="ARBA00022676"/>
    </source>
</evidence>
<dbReference type="GO" id="GO:0006168">
    <property type="term" value="P:adenine salvage"/>
    <property type="evidence" value="ECO:0007669"/>
    <property type="project" value="InterPro"/>
</dbReference>
<keyword evidence="9 12" id="KW-0328">Glycosyltransferase</keyword>
<evidence type="ECO:0000313" key="17">
    <source>
        <dbReference type="Proteomes" id="UP000259864"/>
    </source>
</evidence>
<evidence type="ECO:0000259" key="13">
    <source>
        <dbReference type="Pfam" id="PF00156"/>
    </source>
</evidence>
<dbReference type="UniPathway" id="UPA00588">
    <property type="reaction ID" value="UER00646"/>
</dbReference>
<dbReference type="STRING" id="1188234.MALK_4720"/>
<evidence type="ECO:0000256" key="3">
    <source>
        <dbReference type="ARBA" id="ARBA00004496"/>
    </source>
</evidence>
<comment type="subunit">
    <text evidence="6 12">Homodimer.</text>
</comment>
<dbReference type="Pfam" id="PF00156">
    <property type="entry name" value="Pribosyltran"/>
    <property type="match status" value="1"/>
</dbReference>
<dbReference type="Gene3D" id="3.40.50.2020">
    <property type="match status" value="1"/>
</dbReference>
<dbReference type="PANTHER" id="PTHR32315">
    <property type="entry name" value="ADENINE PHOSPHORIBOSYLTRANSFERASE"/>
    <property type="match status" value="1"/>
</dbReference>
<evidence type="ECO:0000313" key="14">
    <source>
        <dbReference type="EMBL" id="PYF43717.1"/>
    </source>
</evidence>
<evidence type="ECO:0000313" key="15">
    <source>
        <dbReference type="EMBL" id="SYV90632.1"/>
    </source>
</evidence>
<dbReference type="FunFam" id="3.40.50.2020:FF:000004">
    <property type="entry name" value="Adenine phosphoribosyltransferase"/>
    <property type="match status" value="1"/>
</dbReference>
<evidence type="ECO:0000256" key="10">
    <source>
        <dbReference type="ARBA" id="ARBA00022679"/>
    </source>
</evidence>
<dbReference type="Proteomes" id="UP000247715">
    <property type="component" value="Unassembled WGS sequence"/>
</dbReference>
<gene>
    <name evidence="12 15" type="primary">apt</name>
    <name evidence="14" type="ORF">BCF88_10135</name>
    <name evidence="15" type="ORF">NCTC10135_01156</name>
</gene>
<dbReference type="InterPro" id="IPR029057">
    <property type="entry name" value="PRTase-like"/>
</dbReference>
<dbReference type="GO" id="GO:0002055">
    <property type="term" value="F:adenine binding"/>
    <property type="evidence" value="ECO:0007669"/>
    <property type="project" value="TreeGrafter"/>
</dbReference>
<dbReference type="EMBL" id="LS991949">
    <property type="protein sequence ID" value="SYV90632.1"/>
    <property type="molecule type" value="Genomic_DNA"/>
</dbReference>
<dbReference type="GO" id="GO:0003999">
    <property type="term" value="F:adenine phosphoribosyltransferase activity"/>
    <property type="evidence" value="ECO:0007669"/>
    <property type="project" value="UniProtKB-UniRule"/>
</dbReference>
<reference evidence="14 16" key="1">
    <citation type="submission" date="2018-06" db="EMBL/GenBank/DDBJ databases">
        <title>Genomic Encyclopedia of Archaeal and Bacterial Type Strains, Phase II (KMG-II): from individual species to whole genera.</title>
        <authorList>
            <person name="Goeker M."/>
        </authorList>
    </citation>
    <scope>NUCLEOTIDE SEQUENCE [LARGE SCALE GENOMIC DNA]</scope>
    <source>
        <strain evidence="14 16">ATCC 29103</strain>
    </source>
</reference>
<dbReference type="PANTHER" id="PTHR32315:SF3">
    <property type="entry name" value="ADENINE PHOSPHORIBOSYLTRANSFERASE"/>
    <property type="match status" value="1"/>
</dbReference>
<keyword evidence="8 12" id="KW-0963">Cytoplasm</keyword>
<keyword evidence="11 12" id="KW-0660">Purine salvage</keyword>
<feature type="domain" description="Phosphoribosyltransferase" evidence="13">
    <location>
        <begin position="26"/>
        <end position="148"/>
    </location>
</feature>
<evidence type="ECO:0000256" key="11">
    <source>
        <dbReference type="ARBA" id="ARBA00022726"/>
    </source>
</evidence>
<protein>
    <recommendedName>
        <fullName evidence="7 12">Adenine phosphoribosyltransferase</fullName>
        <shortName evidence="12">APRT</shortName>
        <ecNumber evidence="7 12">2.4.2.7</ecNumber>
    </recommendedName>
</protein>
<dbReference type="GO" id="GO:0006166">
    <property type="term" value="P:purine ribonucleoside salvage"/>
    <property type="evidence" value="ECO:0007669"/>
    <property type="project" value="UniProtKB-KW"/>
</dbReference>
<reference evidence="17" key="2">
    <citation type="submission" date="2018-06" db="EMBL/GenBank/DDBJ databases">
        <authorList>
            <consortium name="Pathogen Informatics"/>
        </authorList>
    </citation>
    <scope>NUCLEOTIDE SEQUENCE [LARGE SCALE GENOMIC DNA]</scope>
    <source>
        <strain evidence="17">NCTC10135</strain>
    </source>
</reference>
<dbReference type="EC" id="2.4.2.7" evidence="7 12"/>
<evidence type="ECO:0000256" key="1">
    <source>
        <dbReference type="ARBA" id="ARBA00000868"/>
    </source>
</evidence>
<evidence type="ECO:0000256" key="4">
    <source>
        <dbReference type="ARBA" id="ARBA00004659"/>
    </source>
</evidence>
<dbReference type="InterPro" id="IPR000836">
    <property type="entry name" value="PRTase_dom"/>
</dbReference>